<dbReference type="AlphaFoldDB" id="A0A8X6UNA1"/>
<evidence type="ECO:0000313" key="2">
    <source>
        <dbReference type="EMBL" id="GFU33533.1"/>
    </source>
</evidence>
<accession>A0A8X6UNA1</accession>
<dbReference type="OrthoDB" id="6426891at2759"/>
<gene>
    <name evidence="2" type="ORF">NPIL_225891</name>
</gene>
<sequence length="93" mass="10530">MEPFSNFSPHWSICYYHQDLHRRRLQAGSRKDLPRPHHDPPTPFSNKNKTYGEPAGYGLHAGTPSIFKASCCGRRVVTHSLVDADFHGHHPAV</sequence>
<feature type="region of interest" description="Disordered" evidence="1">
    <location>
        <begin position="25"/>
        <end position="55"/>
    </location>
</feature>
<dbReference type="Proteomes" id="UP000887013">
    <property type="component" value="Unassembled WGS sequence"/>
</dbReference>
<keyword evidence="3" id="KW-1185">Reference proteome</keyword>
<proteinExistence type="predicted"/>
<feature type="compositionally biased region" description="Basic and acidic residues" evidence="1">
    <location>
        <begin position="29"/>
        <end position="40"/>
    </location>
</feature>
<name>A0A8X6UNA1_NEPPI</name>
<reference evidence="2" key="1">
    <citation type="submission" date="2020-08" db="EMBL/GenBank/DDBJ databases">
        <title>Multicomponent nature underlies the extraordinary mechanical properties of spider dragline silk.</title>
        <authorList>
            <person name="Kono N."/>
            <person name="Nakamura H."/>
            <person name="Mori M."/>
            <person name="Yoshida Y."/>
            <person name="Ohtoshi R."/>
            <person name="Malay A.D."/>
            <person name="Moran D.A.P."/>
            <person name="Tomita M."/>
            <person name="Numata K."/>
            <person name="Arakawa K."/>
        </authorList>
    </citation>
    <scope>NUCLEOTIDE SEQUENCE</scope>
</reference>
<organism evidence="2 3">
    <name type="scientific">Nephila pilipes</name>
    <name type="common">Giant wood spider</name>
    <name type="synonym">Nephila maculata</name>
    <dbReference type="NCBI Taxonomy" id="299642"/>
    <lineage>
        <taxon>Eukaryota</taxon>
        <taxon>Metazoa</taxon>
        <taxon>Ecdysozoa</taxon>
        <taxon>Arthropoda</taxon>
        <taxon>Chelicerata</taxon>
        <taxon>Arachnida</taxon>
        <taxon>Araneae</taxon>
        <taxon>Araneomorphae</taxon>
        <taxon>Entelegynae</taxon>
        <taxon>Araneoidea</taxon>
        <taxon>Nephilidae</taxon>
        <taxon>Nephila</taxon>
    </lineage>
</organism>
<dbReference type="EMBL" id="BMAW01083363">
    <property type="protein sequence ID" value="GFU33533.1"/>
    <property type="molecule type" value="Genomic_DNA"/>
</dbReference>
<evidence type="ECO:0000256" key="1">
    <source>
        <dbReference type="SAM" id="MobiDB-lite"/>
    </source>
</evidence>
<evidence type="ECO:0000313" key="3">
    <source>
        <dbReference type="Proteomes" id="UP000887013"/>
    </source>
</evidence>
<comment type="caution">
    <text evidence="2">The sequence shown here is derived from an EMBL/GenBank/DDBJ whole genome shotgun (WGS) entry which is preliminary data.</text>
</comment>
<protein>
    <submittedName>
        <fullName evidence="2">Uncharacterized protein</fullName>
    </submittedName>
</protein>